<dbReference type="EMBL" id="JAEACU010000005">
    <property type="protein sequence ID" value="KAH7529447.1"/>
    <property type="molecule type" value="Genomic_DNA"/>
</dbReference>
<organism evidence="1 2">
    <name type="scientific">Ziziphus jujuba var. spinosa</name>
    <dbReference type="NCBI Taxonomy" id="714518"/>
    <lineage>
        <taxon>Eukaryota</taxon>
        <taxon>Viridiplantae</taxon>
        <taxon>Streptophyta</taxon>
        <taxon>Embryophyta</taxon>
        <taxon>Tracheophyta</taxon>
        <taxon>Spermatophyta</taxon>
        <taxon>Magnoliopsida</taxon>
        <taxon>eudicotyledons</taxon>
        <taxon>Gunneridae</taxon>
        <taxon>Pentapetalae</taxon>
        <taxon>rosids</taxon>
        <taxon>fabids</taxon>
        <taxon>Rosales</taxon>
        <taxon>Rhamnaceae</taxon>
        <taxon>Paliureae</taxon>
        <taxon>Ziziphus</taxon>
    </lineage>
</organism>
<dbReference type="GO" id="GO:0003723">
    <property type="term" value="F:RNA binding"/>
    <property type="evidence" value="ECO:0007669"/>
    <property type="project" value="InterPro"/>
</dbReference>
<name>A0A978VGF8_ZIZJJ</name>
<protein>
    <submittedName>
        <fullName evidence="1">Uncharacterized protein</fullName>
    </submittedName>
</protein>
<dbReference type="PANTHER" id="PTHR47926:SF349">
    <property type="entry name" value="(WILD MALAYSIAN BANANA) HYPOTHETICAL PROTEIN"/>
    <property type="match status" value="1"/>
</dbReference>
<reference evidence="1" key="1">
    <citation type="journal article" date="2021" name="Front. Plant Sci.">
        <title>Chromosome-Scale Genome Assembly for Chinese Sour Jujube and Insights Into Its Genome Evolution and Domestication Signature.</title>
        <authorList>
            <person name="Shen L.-Y."/>
            <person name="Luo H."/>
            <person name="Wang X.-L."/>
            <person name="Wang X.-M."/>
            <person name="Qiu X.-J."/>
            <person name="Liu H."/>
            <person name="Zhou S.-S."/>
            <person name="Jia K.-H."/>
            <person name="Nie S."/>
            <person name="Bao Y.-T."/>
            <person name="Zhang R.-G."/>
            <person name="Yun Q.-Z."/>
            <person name="Chai Y.-H."/>
            <person name="Lu J.-Y."/>
            <person name="Li Y."/>
            <person name="Zhao S.-W."/>
            <person name="Mao J.-F."/>
            <person name="Jia S.-G."/>
            <person name="Mao Y.-M."/>
        </authorList>
    </citation>
    <scope>NUCLEOTIDE SEQUENCE</scope>
    <source>
        <strain evidence="1">AT0</strain>
        <tissue evidence="1">Leaf</tissue>
    </source>
</reference>
<dbReference type="Proteomes" id="UP000813462">
    <property type="component" value="Unassembled WGS sequence"/>
</dbReference>
<dbReference type="PANTHER" id="PTHR47926">
    <property type="entry name" value="PENTATRICOPEPTIDE REPEAT-CONTAINING PROTEIN"/>
    <property type="match status" value="1"/>
</dbReference>
<sequence length="180" mass="20004">MFRPGGRGSFGYSSTLADPFHSLSLLKGLHSLATVEYSCTYLLRRYAHTSNLSHGRAIHTKVASIFTFPPAFRKFLLDKNILSWNAMIAGVLSHGLTALSDLKMSLQVYRNENDMVSCQVHGDPESEKCGTEHALALDGTDPSMYVLLSNMHACISNWDGAGMLSEMVKIRKWLITTYRS</sequence>
<proteinExistence type="predicted"/>
<accession>A0A978VGF8</accession>
<evidence type="ECO:0000313" key="1">
    <source>
        <dbReference type="EMBL" id="KAH7529447.1"/>
    </source>
</evidence>
<evidence type="ECO:0000313" key="2">
    <source>
        <dbReference type="Proteomes" id="UP000813462"/>
    </source>
</evidence>
<dbReference type="GO" id="GO:0009451">
    <property type="term" value="P:RNA modification"/>
    <property type="evidence" value="ECO:0007669"/>
    <property type="project" value="InterPro"/>
</dbReference>
<dbReference type="AlphaFoldDB" id="A0A978VGF8"/>
<comment type="caution">
    <text evidence="1">The sequence shown here is derived from an EMBL/GenBank/DDBJ whole genome shotgun (WGS) entry which is preliminary data.</text>
</comment>
<dbReference type="InterPro" id="IPR046960">
    <property type="entry name" value="PPR_At4g14850-like_plant"/>
</dbReference>
<gene>
    <name evidence="1" type="ORF">FEM48_Zijuj05G0184900</name>
</gene>